<dbReference type="AlphaFoldDB" id="A0A9X2XP93"/>
<dbReference type="PANTHER" id="PTHR11907">
    <property type="entry name" value="AMIDOPHOSPHORIBOSYLTRANSFERASE"/>
    <property type="match status" value="1"/>
</dbReference>
<evidence type="ECO:0000313" key="4">
    <source>
        <dbReference type="EMBL" id="MCU7550723.1"/>
    </source>
</evidence>
<dbReference type="InterPro" id="IPR000836">
    <property type="entry name" value="PRTase_dom"/>
</dbReference>
<dbReference type="InterPro" id="IPR017932">
    <property type="entry name" value="GATase_2_dom"/>
</dbReference>
<dbReference type="SUPFAM" id="SSF56235">
    <property type="entry name" value="N-terminal nucleophile aminohydrolases (Ntn hydrolases)"/>
    <property type="match status" value="1"/>
</dbReference>
<gene>
    <name evidence="4" type="ORF">OCK74_16515</name>
</gene>
<evidence type="ECO:0000313" key="5">
    <source>
        <dbReference type="Proteomes" id="UP001155483"/>
    </source>
</evidence>
<dbReference type="Proteomes" id="UP001155483">
    <property type="component" value="Unassembled WGS sequence"/>
</dbReference>
<evidence type="ECO:0000256" key="1">
    <source>
        <dbReference type="ARBA" id="ARBA00022679"/>
    </source>
</evidence>
<name>A0A9X2XP93_9BACT</name>
<dbReference type="GO" id="GO:0016740">
    <property type="term" value="F:transferase activity"/>
    <property type="evidence" value="ECO:0007669"/>
    <property type="project" value="UniProtKB-KW"/>
</dbReference>
<keyword evidence="5" id="KW-1185">Reference proteome</keyword>
<dbReference type="Pfam" id="PF13522">
    <property type="entry name" value="GATase_6"/>
    <property type="match status" value="1"/>
</dbReference>
<feature type="domain" description="Glutamine amidotransferase type-2" evidence="3">
    <location>
        <begin position="9"/>
        <end position="285"/>
    </location>
</feature>
<dbReference type="PROSITE" id="PS51278">
    <property type="entry name" value="GATASE_TYPE_2"/>
    <property type="match status" value="1"/>
</dbReference>
<evidence type="ECO:0000256" key="2">
    <source>
        <dbReference type="ARBA" id="ARBA00022962"/>
    </source>
</evidence>
<keyword evidence="1" id="KW-0808">Transferase</keyword>
<reference evidence="4" key="2">
    <citation type="submission" date="2023-04" db="EMBL/GenBank/DDBJ databases">
        <title>Paracnuella aquatica gen. nov., sp. nov., a member of the family Chitinophagaceae isolated from a hot spring.</title>
        <authorList>
            <person name="Wang C."/>
        </authorList>
    </citation>
    <scope>NUCLEOTIDE SEQUENCE</scope>
    <source>
        <strain evidence="4">LB-8</strain>
    </source>
</reference>
<keyword evidence="2" id="KW-0315">Glutamine amidotransferase</keyword>
<evidence type="ECO:0000259" key="3">
    <source>
        <dbReference type="PROSITE" id="PS51278"/>
    </source>
</evidence>
<sequence>MSDAIKHECGLAFIRLRKSLSYYQQKYQTVLWGLNKMYLLMEKQHNRGQDGAGLASVKLNVEPGYPFLNRIRSNHPQPIADIFRQIGQEYAELQKYNNDIGKHPGLLKGHLSHLGELLLGHLRYGTQGKNSVEFCHPFIKRNTIPARNLALAGNFNLINTEELFQSIGMEPGDFQRQSDLAALMEVIYHFLVKADELSPGKMDIVTALKRALPMFDGGFHVGGIVGNGIGFVFRDAHGIRPSYYYINDEVIVAASERAAIRTTFNVGENEVQELMPGQALIVYEDGSFQIEQVLEPKERRACSFERIYFSRGSDEKIYRERSALGYHLSKPVLEAIDYDLRNTIFSFIPNTAEVAFYGLIKGCEDYLNKIKIERILAWNGNVDAEKLSEMINRKIRMEKIAIKDVKMRTFITEDVSRSEMVQHVYDITYGTVRKDLDTLVVIDDSIVRGTTLKESIVRMLSRLSPKRIIIVSSAPQIRYPDCYGIDMSKLGDFIAFNAAVELLKERGKEDTLKELYDQCLHLLHKNELHTVNVVKQVYKSFTNEEITKKIAELIVPADVDLPVDVIYQGIETLHMACPNNLGDWYFTGNYPTPGGNRVVNKAFMNYMEGRNVRGY</sequence>
<proteinExistence type="predicted"/>
<dbReference type="InterPro" id="IPR029057">
    <property type="entry name" value="PRTase-like"/>
</dbReference>
<reference evidence="4" key="1">
    <citation type="submission" date="2022-09" db="EMBL/GenBank/DDBJ databases">
        <authorList>
            <person name="Yuan C."/>
            <person name="Ke Z."/>
        </authorList>
    </citation>
    <scope>NUCLEOTIDE SEQUENCE</scope>
    <source>
        <strain evidence="4">LB-8</strain>
    </source>
</reference>
<dbReference type="SUPFAM" id="SSF53271">
    <property type="entry name" value="PRTase-like"/>
    <property type="match status" value="1"/>
</dbReference>
<comment type="caution">
    <text evidence="4">The sequence shown here is derived from an EMBL/GenBank/DDBJ whole genome shotgun (WGS) entry which is preliminary data.</text>
</comment>
<dbReference type="InterPro" id="IPR029055">
    <property type="entry name" value="Ntn_hydrolases_N"/>
</dbReference>
<accession>A0A9X2XP93</accession>
<organism evidence="4 5">
    <name type="scientific">Paraflavisolibacter caeni</name>
    <dbReference type="NCBI Taxonomy" id="2982496"/>
    <lineage>
        <taxon>Bacteria</taxon>
        <taxon>Pseudomonadati</taxon>
        <taxon>Bacteroidota</taxon>
        <taxon>Chitinophagia</taxon>
        <taxon>Chitinophagales</taxon>
        <taxon>Chitinophagaceae</taxon>
        <taxon>Paraflavisolibacter</taxon>
    </lineage>
</organism>
<dbReference type="EMBL" id="JAOTIF010000014">
    <property type="protein sequence ID" value="MCU7550723.1"/>
    <property type="molecule type" value="Genomic_DNA"/>
</dbReference>
<protein>
    <submittedName>
        <fullName evidence="4">Amidophosphoribosyltransferase</fullName>
    </submittedName>
</protein>
<dbReference type="RefSeq" id="WP_279298161.1">
    <property type="nucleotide sequence ID" value="NZ_JAOTIF010000014.1"/>
</dbReference>
<dbReference type="Gene3D" id="3.60.20.10">
    <property type="entry name" value="Glutamine Phosphoribosylpyrophosphate, subunit 1, domain 1"/>
    <property type="match status" value="1"/>
</dbReference>
<dbReference type="Gene3D" id="3.40.50.2020">
    <property type="match status" value="1"/>
</dbReference>
<dbReference type="CDD" id="cd06223">
    <property type="entry name" value="PRTases_typeI"/>
    <property type="match status" value="1"/>
</dbReference>